<comment type="subcellular location">
    <subcellularLocation>
        <location evidence="1">Membrane</location>
        <topology evidence="1">Multi-pass membrane protein</topology>
    </subcellularLocation>
</comment>
<keyword evidence="5 6" id="KW-0472">Membrane</keyword>
<name>A0A367ZP17_9BACT</name>
<evidence type="ECO:0000256" key="6">
    <source>
        <dbReference type="SAM" id="Phobius"/>
    </source>
</evidence>
<feature type="transmembrane region" description="Helical" evidence="6">
    <location>
        <begin position="93"/>
        <end position="113"/>
    </location>
</feature>
<feature type="transmembrane region" description="Helical" evidence="6">
    <location>
        <begin position="177"/>
        <end position="202"/>
    </location>
</feature>
<dbReference type="GO" id="GO:0005886">
    <property type="term" value="C:plasma membrane"/>
    <property type="evidence" value="ECO:0007669"/>
    <property type="project" value="TreeGrafter"/>
</dbReference>
<dbReference type="InterPro" id="IPR045062">
    <property type="entry name" value="Cyt_c_biogenesis_CcsA/CcmC"/>
</dbReference>
<feature type="domain" description="Cytochrome c assembly protein" evidence="7">
    <location>
        <begin position="64"/>
        <end position="199"/>
    </location>
</feature>
<feature type="transmembrane region" description="Helical" evidence="6">
    <location>
        <begin position="214"/>
        <end position="236"/>
    </location>
</feature>
<dbReference type="Pfam" id="PF01578">
    <property type="entry name" value="Cytochrom_C_asm"/>
    <property type="match status" value="2"/>
</dbReference>
<keyword evidence="4 6" id="KW-1133">Transmembrane helix</keyword>
<dbReference type="GO" id="GO:0017004">
    <property type="term" value="P:cytochrome complex assembly"/>
    <property type="evidence" value="ECO:0007669"/>
    <property type="project" value="UniProtKB-KW"/>
</dbReference>
<dbReference type="NCBIfam" id="TIGR03144">
    <property type="entry name" value="cytochr_II_ccsB"/>
    <property type="match status" value="1"/>
</dbReference>
<keyword evidence="3" id="KW-0201">Cytochrome c-type biogenesis</keyword>
<dbReference type="AlphaFoldDB" id="A0A367ZP17"/>
<comment type="caution">
    <text evidence="8">The sequence shown here is derived from an EMBL/GenBank/DDBJ whole genome shotgun (WGS) entry which is preliminary data.</text>
</comment>
<dbReference type="GO" id="GO:0020037">
    <property type="term" value="F:heme binding"/>
    <property type="evidence" value="ECO:0007669"/>
    <property type="project" value="InterPro"/>
</dbReference>
<evidence type="ECO:0000256" key="3">
    <source>
        <dbReference type="ARBA" id="ARBA00022748"/>
    </source>
</evidence>
<feature type="transmembrane region" description="Helical" evidence="6">
    <location>
        <begin position="296"/>
        <end position="311"/>
    </location>
</feature>
<feature type="transmembrane region" description="Helical" evidence="6">
    <location>
        <begin position="70"/>
        <end position="86"/>
    </location>
</feature>
<keyword evidence="2 6" id="KW-0812">Transmembrane</keyword>
<proteinExistence type="predicted"/>
<feature type="transmembrane region" description="Helical" evidence="6">
    <location>
        <begin position="323"/>
        <end position="344"/>
    </location>
</feature>
<gene>
    <name evidence="8" type="ORF">OZSIB_4079</name>
</gene>
<evidence type="ECO:0000313" key="8">
    <source>
        <dbReference type="EMBL" id="RCK79607.1"/>
    </source>
</evidence>
<dbReference type="PANTHER" id="PTHR30071">
    <property type="entry name" value="HEME EXPORTER PROTEIN C"/>
    <property type="match status" value="1"/>
</dbReference>
<dbReference type="Proteomes" id="UP000252355">
    <property type="component" value="Unassembled WGS sequence"/>
</dbReference>
<evidence type="ECO:0000256" key="2">
    <source>
        <dbReference type="ARBA" id="ARBA00022692"/>
    </source>
</evidence>
<evidence type="ECO:0000256" key="5">
    <source>
        <dbReference type="ARBA" id="ARBA00023136"/>
    </source>
</evidence>
<feature type="domain" description="Cytochrome c assembly protein" evidence="7">
    <location>
        <begin position="217"/>
        <end position="348"/>
    </location>
</feature>
<evidence type="ECO:0000256" key="4">
    <source>
        <dbReference type="ARBA" id="ARBA00022989"/>
    </source>
</evidence>
<reference evidence="8 9" key="1">
    <citation type="submission" date="2018-05" db="EMBL/GenBank/DDBJ databases">
        <title>A metagenomic window into the 2 km-deep terrestrial subsurface aquifer revealed taxonomically and functionally diverse microbial community comprising novel uncultured bacterial lineages.</title>
        <authorList>
            <person name="Kadnikov V.V."/>
            <person name="Mardanov A.V."/>
            <person name="Beletsky A.V."/>
            <person name="Banks D."/>
            <person name="Pimenov N.V."/>
            <person name="Frank Y.A."/>
            <person name="Karnachuk O.V."/>
            <person name="Ravin N.V."/>
        </authorList>
    </citation>
    <scope>NUCLEOTIDE SEQUENCE [LARGE SCALE GENOMIC DNA]</scope>
    <source>
        <strain evidence="8">BY5</strain>
    </source>
</reference>
<accession>A0A367ZP17</accession>
<dbReference type="InterPro" id="IPR017562">
    <property type="entry name" value="Cyt_c_biogenesis_CcsA"/>
</dbReference>
<evidence type="ECO:0000313" key="9">
    <source>
        <dbReference type="Proteomes" id="UP000252355"/>
    </source>
</evidence>
<sequence>MNLDATLFLIAMLCDMAGFLGYVLSASLARDTLYRWARRAFWAGALLALAGLLARWYQAGYPPLSNMYESMVTLSTFLAWIALLFTRTAPIPLAEAGGAVVAVLMIGIGSLFAKDTRPLVPALQSYWLHLHVAVAFLGEAAFALSFVLSYLFCLRRFLEDPAAPSRGFPPPTGPERLACAGIVFGLPGLFLLAMAGLAWKFAQQPHPDRDPTTLLLWVILPVAATLAGLVVAAVQFRGAVSAAMDRWLPPADLLDDYTYRAIALGYPLFTVGALIFGMVWANKAWGRYWGWDPKETWALITFLVYSIYLHVRLTRGWQGTWTAILSVLGFLVTMFTLFGVNLLLSGLHSYATL</sequence>
<feature type="transmembrane region" description="Helical" evidence="6">
    <location>
        <begin position="6"/>
        <end position="28"/>
    </location>
</feature>
<feature type="transmembrane region" description="Helical" evidence="6">
    <location>
        <begin position="257"/>
        <end position="281"/>
    </location>
</feature>
<evidence type="ECO:0000259" key="7">
    <source>
        <dbReference type="Pfam" id="PF01578"/>
    </source>
</evidence>
<dbReference type="InterPro" id="IPR002541">
    <property type="entry name" value="Cyt_c_assembly"/>
</dbReference>
<dbReference type="PANTHER" id="PTHR30071:SF1">
    <property type="entry name" value="CYTOCHROME B_B6 PROTEIN-RELATED"/>
    <property type="match status" value="1"/>
</dbReference>
<feature type="transmembrane region" description="Helical" evidence="6">
    <location>
        <begin position="40"/>
        <end position="58"/>
    </location>
</feature>
<feature type="transmembrane region" description="Helical" evidence="6">
    <location>
        <begin position="133"/>
        <end position="157"/>
    </location>
</feature>
<evidence type="ECO:0000256" key="1">
    <source>
        <dbReference type="ARBA" id="ARBA00004141"/>
    </source>
</evidence>
<organism evidence="8 9">
    <name type="scientific">Candidatus Ozemobacter sibiricus</name>
    <dbReference type="NCBI Taxonomy" id="2268124"/>
    <lineage>
        <taxon>Bacteria</taxon>
        <taxon>Candidatus Ozemobacteria</taxon>
        <taxon>Candidatus Ozemobacterales</taxon>
        <taxon>Candidatus Ozemobacteraceae</taxon>
        <taxon>Candidatus Ozemobacter</taxon>
    </lineage>
</organism>
<dbReference type="EMBL" id="QOQW01000011">
    <property type="protein sequence ID" value="RCK79607.1"/>
    <property type="molecule type" value="Genomic_DNA"/>
</dbReference>
<protein>
    <submittedName>
        <fullName evidence="8">Cytochrome c-type biogenesis protein CcsA/ResC</fullName>
    </submittedName>
</protein>